<dbReference type="InterPro" id="IPR036864">
    <property type="entry name" value="Zn2-C6_fun-type_DNA-bd_sf"/>
</dbReference>
<dbReference type="CDD" id="cd12148">
    <property type="entry name" value="fungal_TF_MHR"/>
    <property type="match status" value="1"/>
</dbReference>
<evidence type="ECO:0000256" key="3">
    <source>
        <dbReference type="ARBA" id="ARBA00022833"/>
    </source>
</evidence>
<dbReference type="SUPFAM" id="SSF57701">
    <property type="entry name" value="Zn2/Cys6 DNA-binding domain"/>
    <property type="match status" value="1"/>
</dbReference>
<evidence type="ECO:0000256" key="8">
    <source>
        <dbReference type="SAM" id="MobiDB-lite"/>
    </source>
</evidence>
<dbReference type="GO" id="GO:0005634">
    <property type="term" value="C:nucleus"/>
    <property type="evidence" value="ECO:0007669"/>
    <property type="project" value="UniProtKB-SubCell"/>
</dbReference>
<dbReference type="OrthoDB" id="25921at2759"/>
<feature type="domain" description="Zn(2)-C6 fungal-type" evidence="9">
    <location>
        <begin position="12"/>
        <end position="42"/>
    </location>
</feature>
<evidence type="ECO:0000313" key="11">
    <source>
        <dbReference type="Proteomes" id="UP001153618"/>
    </source>
</evidence>
<feature type="region of interest" description="Disordered" evidence="8">
    <location>
        <begin position="616"/>
        <end position="655"/>
    </location>
</feature>
<organism evidence="10 11">
    <name type="scientific">Penicillium olsonii</name>
    <dbReference type="NCBI Taxonomy" id="99116"/>
    <lineage>
        <taxon>Eukaryota</taxon>
        <taxon>Fungi</taxon>
        <taxon>Dikarya</taxon>
        <taxon>Ascomycota</taxon>
        <taxon>Pezizomycotina</taxon>
        <taxon>Eurotiomycetes</taxon>
        <taxon>Eurotiomycetidae</taxon>
        <taxon>Eurotiales</taxon>
        <taxon>Aspergillaceae</taxon>
        <taxon>Penicillium</taxon>
    </lineage>
</organism>
<dbReference type="Proteomes" id="UP001153618">
    <property type="component" value="Unassembled WGS sequence"/>
</dbReference>
<dbReference type="Pfam" id="PF00172">
    <property type="entry name" value="Zn_clus"/>
    <property type="match status" value="1"/>
</dbReference>
<evidence type="ECO:0000256" key="4">
    <source>
        <dbReference type="ARBA" id="ARBA00023015"/>
    </source>
</evidence>
<feature type="compositionally biased region" description="Polar residues" evidence="8">
    <location>
        <begin position="124"/>
        <end position="134"/>
    </location>
</feature>
<dbReference type="CDD" id="cd14653">
    <property type="entry name" value="ZIP_Gal4p-like"/>
    <property type="match status" value="1"/>
</dbReference>
<evidence type="ECO:0000313" key="10">
    <source>
        <dbReference type="EMBL" id="CAG8189207.1"/>
    </source>
</evidence>
<dbReference type="PANTHER" id="PTHR47782">
    <property type="entry name" value="ZN(II)2CYS6 TRANSCRIPTION FACTOR (EUROFUNG)-RELATED"/>
    <property type="match status" value="1"/>
</dbReference>
<dbReference type="CDD" id="cd00067">
    <property type="entry name" value="GAL4"/>
    <property type="match status" value="1"/>
</dbReference>
<dbReference type="InterPro" id="IPR007219">
    <property type="entry name" value="XnlR_reg_dom"/>
</dbReference>
<feature type="compositionally biased region" description="Basic and acidic residues" evidence="8">
    <location>
        <begin position="105"/>
        <end position="123"/>
    </location>
</feature>
<accession>A0A9W4I1I0</accession>
<name>A0A9W4I1I0_PENOL</name>
<dbReference type="PANTHER" id="PTHR47782:SF1">
    <property type="entry name" value="PYRIMIDINE PATHWAY REGULATORY PROTEIN 1"/>
    <property type="match status" value="1"/>
</dbReference>
<evidence type="ECO:0000256" key="7">
    <source>
        <dbReference type="ARBA" id="ARBA00023242"/>
    </source>
</evidence>
<evidence type="ECO:0000256" key="1">
    <source>
        <dbReference type="ARBA" id="ARBA00004123"/>
    </source>
</evidence>
<proteinExistence type="predicted"/>
<dbReference type="GO" id="GO:0008270">
    <property type="term" value="F:zinc ion binding"/>
    <property type="evidence" value="ECO:0007669"/>
    <property type="project" value="InterPro"/>
</dbReference>
<keyword evidence="3" id="KW-0862">Zinc</keyword>
<comment type="subcellular location">
    <subcellularLocation>
        <location evidence="1">Nucleus</location>
    </subcellularLocation>
</comment>
<comment type="caution">
    <text evidence="10">The sequence shown here is derived from an EMBL/GenBank/DDBJ whole genome shotgun (WGS) entry which is preliminary data.</text>
</comment>
<keyword evidence="2" id="KW-0479">Metal-binding</keyword>
<feature type="region of interest" description="Disordered" evidence="8">
    <location>
        <begin position="176"/>
        <end position="195"/>
    </location>
</feature>
<feature type="compositionally biased region" description="Polar residues" evidence="8">
    <location>
        <begin position="616"/>
        <end position="642"/>
    </location>
</feature>
<dbReference type="GO" id="GO:0043565">
    <property type="term" value="F:sequence-specific DNA binding"/>
    <property type="evidence" value="ECO:0007669"/>
    <property type="project" value="TreeGrafter"/>
</dbReference>
<protein>
    <recommendedName>
        <fullName evidence="9">Zn(2)-C6 fungal-type domain-containing protein</fullName>
    </recommendedName>
</protein>
<keyword evidence="5" id="KW-0238">DNA-binding</keyword>
<evidence type="ECO:0000256" key="5">
    <source>
        <dbReference type="ARBA" id="ARBA00023125"/>
    </source>
</evidence>
<evidence type="ECO:0000256" key="6">
    <source>
        <dbReference type="ARBA" id="ARBA00023163"/>
    </source>
</evidence>
<dbReference type="InterPro" id="IPR052202">
    <property type="entry name" value="Yeast_MetPath_Reg"/>
</dbReference>
<dbReference type="EMBL" id="CAJVOS010000041">
    <property type="protein sequence ID" value="CAG8189207.1"/>
    <property type="molecule type" value="Genomic_DNA"/>
</dbReference>
<evidence type="ECO:0000256" key="2">
    <source>
        <dbReference type="ARBA" id="ARBA00022723"/>
    </source>
</evidence>
<dbReference type="SMART" id="SM00066">
    <property type="entry name" value="GAL4"/>
    <property type="match status" value="1"/>
</dbReference>
<feature type="region of interest" description="Disordered" evidence="8">
    <location>
        <begin position="86"/>
        <end position="136"/>
    </location>
</feature>
<reference evidence="10" key="1">
    <citation type="submission" date="2021-07" db="EMBL/GenBank/DDBJ databases">
        <authorList>
            <person name="Branca A.L. A."/>
        </authorList>
    </citation>
    <scope>NUCLEOTIDE SEQUENCE</scope>
</reference>
<dbReference type="Pfam" id="PF04082">
    <property type="entry name" value="Fungal_trans"/>
    <property type="match status" value="1"/>
</dbReference>
<keyword evidence="6" id="KW-0804">Transcription</keyword>
<keyword evidence="4" id="KW-0805">Transcription regulation</keyword>
<dbReference type="InterPro" id="IPR001138">
    <property type="entry name" value="Zn2Cys6_DnaBD"/>
</dbReference>
<dbReference type="Gene3D" id="4.10.240.10">
    <property type="entry name" value="Zn(2)-C6 fungal-type DNA-binding domain"/>
    <property type="match status" value="1"/>
</dbReference>
<sequence>MDSPRRSRNRAACRRCQRRKIRCDGDLPRCASCRKANVDCVTDGKQEVSRTYIANLQKRVQWLEALIQEQDTRIRLEDGPQVDLSDVSLLEPTEGGTQLEPATSEDNRAQRSHTPHVDNEQTVHADQQPRTQSRPAHEIGLVSLSSGGEPRYIGPSSGYFLANLVFSNAGRRAASSRENVQGNGEGPIRPMSLSSDFFNTPAQLPTRKEDAMELTSKFFMSVHLMYPFLHEPSHLTRLERMYSSTNHDPVDAFHVYMVLAISASDLARRFRLPLPAEGYYTAAAAHFELACAEGSLQGLQSLLLLIVYGLHNPSCDINVWSVNYQCLSALIDLGLQRDVRTSPAFPISYLEQEMRTRIFWVVYSFDRTLGTMMGRPIGIRDEACELRLPSDASDNDLLGPTPTSESIHTPTSHMTFSIHFFKLAQINSEIKYVMHSICRDTPRYAYPPVADIHLWQKGMIDRLHSWLAEIPMAPSSDSIVKICECKYHEMMILILRPSPGIPDPSEEMLGQCFQHAVYLLREFGGLYRQEALLYSRLVVHSIFLSTLIMLHCLWRLPRVASEVQIDEVVADTSISLNILSSIGEYWTEAKRARDCIHELSGATVQRLLKVRSLESANPTRPRVNQLNSGSGRASRSHATSQAVELLPTPQADTGLDSVPDNPFMDEFDPALDSMSWLNDTMPGGFMDFGGAPDFDTLMWEVFNSNSR</sequence>
<keyword evidence="11" id="KW-1185">Reference proteome</keyword>
<keyword evidence="7" id="KW-0539">Nucleus</keyword>
<dbReference type="GO" id="GO:0000981">
    <property type="term" value="F:DNA-binding transcription factor activity, RNA polymerase II-specific"/>
    <property type="evidence" value="ECO:0007669"/>
    <property type="project" value="InterPro"/>
</dbReference>
<dbReference type="AlphaFoldDB" id="A0A9W4I1I0"/>
<evidence type="ECO:0000259" key="9">
    <source>
        <dbReference type="PROSITE" id="PS50048"/>
    </source>
</evidence>
<dbReference type="SMART" id="SM00906">
    <property type="entry name" value="Fungal_trans"/>
    <property type="match status" value="1"/>
</dbReference>
<dbReference type="PROSITE" id="PS50048">
    <property type="entry name" value="ZN2_CY6_FUNGAL_2"/>
    <property type="match status" value="1"/>
</dbReference>
<gene>
    <name evidence="10" type="ORF">POLS_LOCUS7167</name>
</gene>
<dbReference type="GO" id="GO:0006351">
    <property type="term" value="P:DNA-templated transcription"/>
    <property type="evidence" value="ECO:0007669"/>
    <property type="project" value="InterPro"/>
</dbReference>
<dbReference type="GO" id="GO:0045944">
    <property type="term" value="P:positive regulation of transcription by RNA polymerase II"/>
    <property type="evidence" value="ECO:0007669"/>
    <property type="project" value="TreeGrafter"/>
</dbReference>